<proteinExistence type="predicted"/>
<keyword evidence="2" id="KW-1185">Reference proteome</keyword>
<dbReference type="AlphaFoldDB" id="A0AAV4B5F2"/>
<name>A0AAV4B5F2_9GAST</name>
<gene>
    <name evidence="1" type="ORF">PoB_004010900</name>
</gene>
<organism evidence="1 2">
    <name type="scientific">Plakobranchus ocellatus</name>
    <dbReference type="NCBI Taxonomy" id="259542"/>
    <lineage>
        <taxon>Eukaryota</taxon>
        <taxon>Metazoa</taxon>
        <taxon>Spiralia</taxon>
        <taxon>Lophotrochozoa</taxon>
        <taxon>Mollusca</taxon>
        <taxon>Gastropoda</taxon>
        <taxon>Heterobranchia</taxon>
        <taxon>Euthyneura</taxon>
        <taxon>Panpulmonata</taxon>
        <taxon>Sacoglossa</taxon>
        <taxon>Placobranchoidea</taxon>
        <taxon>Plakobranchidae</taxon>
        <taxon>Plakobranchus</taxon>
    </lineage>
</organism>
<evidence type="ECO:0000313" key="2">
    <source>
        <dbReference type="Proteomes" id="UP000735302"/>
    </source>
</evidence>
<sequence length="139" mass="15685">MILIFPISAANAFNHASYYNTFRPTTGTTAVWTQGSGCPVASCAAAACSFNKATLRRHWIATHRKVVTRYRCLKCQLTRKRRSDMIKHTSMRHGVATADFAKEEVSVNHQYQDPYPYTLEMLLGAKPEEALPYESNLRA</sequence>
<evidence type="ECO:0008006" key="3">
    <source>
        <dbReference type="Google" id="ProtNLM"/>
    </source>
</evidence>
<dbReference type="Proteomes" id="UP000735302">
    <property type="component" value="Unassembled WGS sequence"/>
</dbReference>
<accession>A0AAV4B5F2</accession>
<reference evidence="1 2" key="1">
    <citation type="journal article" date="2021" name="Elife">
        <title>Chloroplast acquisition without the gene transfer in kleptoplastic sea slugs, Plakobranchus ocellatus.</title>
        <authorList>
            <person name="Maeda T."/>
            <person name="Takahashi S."/>
            <person name="Yoshida T."/>
            <person name="Shimamura S."/>
            <person name="Takaki Y."/>
            <person name="Nagai Y."/>
            <person name="Toyoda A."/>
            <person name="Suzuki Y."/>
            <person name="Arimoto A."/>
            <person name="Ishii H."/>
            <person name="Satoh N."/>
            <person name="Nishiyama T."/>
            <person name="Hasebe M."/>
            <person name="Maruyama T."/>
            <person name="Minagawa J."/>
            <person name="Obokata J."/>
            <person name="Shigenobu S."/>
        </authorList>
    </citation>
    <scope>NUCLEOTIDE SEQUENCE [LARGE SCALE GENOMIC DNA]</scope>
</reference>
<evidence type="ECO:0000313" key="1">
    <source>
        <dbReference type="EMBL" id="GFO13604.1"/>
    </source>
</evidence>
<comment type="caution">
    <text evidence="1">The sequence shown here is derived from an EMBL/GenBank/DDBJ whole genome shotgun (WGS) entry which is preliminary data.</text>
</comment>
<dbReference type="EMBL" id="BLXT01004491">
    <property type="protein sequence ID" value="GFO13604.1"/>
    <property type="molecule type" value="Genomic_DNA"/>
</dbReference>
<protein>
    <recommendedName>
        <fullName evidence="3">C2H2-type domain-containing protein</fullName>
    </recommendedName>
</protein>